<keyword evidence="4" id="KW-1003">Cell membrane</keyword>
<evidence type="ECO:0000256" key="6">
    <source>
        <dbReference type="ARBA" id="ARBA00022989"/>
    </source>
</evidence>
<comment type="subcellular location">
    <subcellularLocation>
        <location evidence="1 8">Cell membrane</location>
        <topology evidence="1 8">Multi-pass membrane protein</topology>
    </subcellularLocation>
</comment>
<gene>
    <name evidence="10" type="ORF">BQ8794_40195</name>
</gene>
<feature type="domain" description="ABC transmembrane type-1" evidence="9">
    <location>
        <begin position="58"/>
        <end position="264"/>
    </location>
</feature>
<evidence type="ECO:0000259" key="9">
    <source>
        <dbReference type="PROSITE" id="PS50928"/>
    </source>
</evidence>
<dbReference type="InterPro" id="IPR000515">
    <property type="entry name" value="MetI-like"/>
</dbReference>
<evidence type="ECO:0000256" key="4">
    <source>
        <dbReference type="ARBA" id="ARBA00022475"/>
    </source>
</evidence>
<dbReference type="Proteomes" id="UP000188388">
    <property type="component" value="Unassembled WGS sequence"/>
</dbReference>
<evidence type="ECO:0000256" key="2">
    <source>
        <dbReference type="ARBA" id="ARBA00007069"/>
    </source>
</evidence>
<protein>
    <submittedName>
        <fullName evidence="10">Opine/polyamine ABC transporter, permease protein</fullName>
    </submittedName>
</protein>
<evidence type="ECO:0000256" key="8">
    <source>
        <dbReference type="RuleBase" id="RU363032"/>
    </source>
</evidence>
<comment type="similarity">
    <text evidence="2">Belongs to the binding-protein-dependent transport system permease family. CysTW subfamily.</text>
</comment>
<dbReference type="PANTHER" id="PTHR42929">
    <property type="entry name" value="INNER MEMBRANE ABC TRANSPORTER PERMEASE PROTEIN YDCU-RELATED-RELATED"/>
    <property type="match status" value="1"/>
</dbReference>
<feature type="transmembrane region" description="Helical" evidence="8">
    <location>
        <begin position="139"/>
        <end position="166"/>
    </location>
</feature>
<feature type="transmembrane region" description="Helical" evidence="8">
    <location>
        <begin position="187"/>
        <end position="209"/>
    </location>
</feature>
<dbReference type="GO" id="GO:0005886">
    <property type="term" value="C:plasma membrane"/>
    <property type="evidence" value="ECO:0007669"/>
    <property type="project" value="UniProtKB-SubCell"/>
</dbReference>
<dbReference type="CDD" id="cd06261">
    <property type="entry name" value="TM_PBP2"/>
    <property type="match status" value="1"/>
</dbReference>
<keyword evidence="5 8" id="KW-0812">Transmembrane</keyword>
<sequence length="280" mass="30548">MRNFKTTALLLTVPASLVAIGLYAAPILQVLALSLTEPKLGFANYQSLFANAAVGRVVMTTLKVSVMTTVLTVLASYIVAFAIIHMSAGWRRISLFLVLVPFWISVLVRAFSWITILRRRGVLNSALMEAGVISTPLDLVYNLLGVTIGMVHYMMPFAILLLYANLSDIDRRIMQAARSLGARPATIFWRVWLPLSLPGIALATLFVFVFSLGFLVTPALLGAGKTLMIAEYISVQISSTSRWDLATSLSTMLLLVVGIIVFAAMRSPALRAAFVARPQQ</sequence>
<evidence type="ECO:0000256" key="3">
    <source>
        <dbReference type="ARBA" id="ARBA00022448"/>
    </source>
</evidence>
<accession>A0A1R3VCI0</accession>
<proteinExistence type="inferred from homology"/>
<dbReference type="RefSeq" id="WP_077380827.1">
    <property type="nucleotide sequence ID" value="NZ_FTPD01000034.1"/>
</dbReference>
<dbReference type="PROSITE" id="PS50928">
    <property type="entry name" value="ABC_TM1"/>
    <property type="match status" value="1"/>
</dbReference>
<dbReference type="PANTHER" id="PTHR42929:SF5">
    <property type="entry name" value="ABC TRANSPORTER PERMEASE PROTEIN"/>
    <property type="match status" value="1"/>
</dbReference>
<keyword evidence="3 8" id="KW-0813">Transport</keyword>
<feature type="transmembrane region" description="Helical" evidence="8">
    <location>
        <begin position="96"/>
        <end position="119"/>
    </location>
</feature>
<dbReference type="InterPro" id="IPR035906">
    <property type="entry name" value="MetI-like_sf"/>
</dbReference>
<feature type="transmembrane region" description="Helical" evidence="8">
    <location>
        <begin position="64"/>
        <end position="84"/>
    </location>
</feature>
<evidence type="ECO:0000313" key="11">
    <source>
        <dbReference type="Proteomes" id="UP000188388"/>
    </source>
</evidence>
<evidence type="ECO:0000256" key="7">
    <source>
        <dbReference type="ARBA" id="ARBA00023136"/>
    </source>
</evidence>
<keyword evidence="11" id="KW-1185">Reference proteome</keyword>
<evidence type="ECO:0000256" key="5">
    <source>
        <dbReference type="ARBA" id="ARBA00022692"/>
    </source>
</evidence>
<feature type="transmembrane region" description="Helical" evidence="8">
    <location>
        <begin position="245"/>
        <end position="265"/>
    </location>
</feature>
<reference evidence="11" key="1">
    <citation type="submission" date="2017-01" db="EMBL/GenBank/DDBJ databases">
        <authorList>
            <person name="Brunel B."/>
        </authorList>
    </citation>
    <scope>NUCLEOTIDE SEQUENCE [LARGE SCALE GENOMIC DNA]</scope>
</reference>
<dbReference type="STRING" id="1631249.BQ8794_40195"/>
<dbReference type="AlphaFoldDB" id="A0A1R3VCI0"/>
<dbReference type="EMBL" id="FTPD01000034">
    <property type="protein sequence ID" value="SIT57596.1"/>
    <property type="molecule type" value="Genomic_DNA"/>
</dbReference>
<dbReference type="SUPFAM" id="SSF161098">
    <property type="entry name" value="MetI-like"/>
    <property type="match status" value="1"/>
</dbReference>
<evidence type="ECO:0000313" key="10">
    <source>
        <dbReference type="EMBL" id="SIT57596.1"/>
    </source>
</evidence>
<dbReference type="GO" id="GO:0055085">
    <property type="term" value="P:transmembrane transport"/>
    <property type="evidence" value="ECO:0007669"/>
    <property type="project" value="InterPro"/>
</dbReference>
<evidence type="ECO:0000256" key="1">
    <source>
        <dbReference type="ARBA" id="ARBA00004651"/>
    </source>
</evidence>
<dbReference type="Pfam" id="PF00528">
    <property type="entry name" value="BPD_transp_1"/>
    <property type="match status" value="1"/>
</dbReference>
<keyword evidence="6 8" id="KW-1133">Transmembrane helix</keyword>
<organism evidence="10 11">
    <name type="scientific">Mesorhizobium prunaredense</name>
    <dbReference type="NCBI Taxonomy" id="1631249"/>
    <lineage>
        <taxon>Bacteria</taxon>
        <taxon>Pseudomonadati</taxon>
        <taxon>Pseudomonadota</taxon>
        <taxon>Alphaproteobacteria</taxon>
        <taxon>Hyphomicrobiales</taxon>
        <taxon>Phyllobacteriaceae</taxon>
        <taxon>Mesorhizobium</taxon>
    </lineage>
</organism>
<keyword evidence="7 8" id="KW-0472">Membrane</keyword>
<name>A0A1R3VCI0_9HYPH</name>
<dbReference type="Gene3D" id="1.10.3720.10">
    <property type="entry name" value="MetI-like"/>
    <property type="match status" value="1"/>
</dbReference>